<protein>
    <submittedName>
        <fullName evidence="1">Uncharacterized protein</fullName>
    </submittedName>
</protein>
<dbReference type="GeneID" id="82846858"/>
<evidence type="ECO:0000313" key="1">
    <source>
        <dbReference type="EMBL" id="CCI81613.1"/>
    </source>
</evidence>
<dbReference type="RefSeq" id="WP_008470433.1">
    <property type="nucleotide sequence ID" value="NZ_CAKE01000004.1"/>
</dbReference>
<accession>I7IVK7</accession>
<proteinExistence type="predicted"/>
<keyword evidence="2" id="KW-1185">Reference proteome</keyword>
<dbReference type="EMBL" id="CAKE01000004">
    <property type="protein sequence ID" value="CCI81613.1"/>
    <property type="molecule type" value="Genomic_DNA"/>
</dbReference>
<dbReference type="AlphaFoldDB" id="I7IVK7"/>
<sequence>MNGGVLLTKPNISFLNVTYKAIDKEIDNKEQAFLCKLAFDNAYDKIRLLSVKAGHCWLCAFRDLYRKEYEPYLPYKEVNVYSLHPPVKIDVLRCI</sequence>
<comment type="caution">
    <text evidence="1">The sequence shown here is derived from an EMBL/GenBank/DDBJ whole genome shotgun (WGS) entry which is preliminary data.</text>
</comment>
<reference evidence="1 2" key="1">
    <citation type="submission" date="2012-06" db="EMBL/GenBank/DDBJ databases">
        <title>Draft Genome Sequence of Lactobacillus hominis Strain CRBIP 24.179T, isolated from human intestine.</title>
        <authorList>
            <person name="Cousin S."/>
            <person name="Ma L."/>
            <person name="Bizet C."/>
            <person name="Loux V."/>
            <person name="Bouchier C."/>
            <person name="Clermont D."/>
            <person name="Creno S."/>
        </authorList>
    </citation>
    <scope>NUCLEOTIDE SEQUENCE [LARGE SCALE GENOMIC DNA]</scope>
    <source>
        <strain evidence="2">CRBIP 24.179T</strain>
    </source>
</reference>
<evidence type="ECO:0000313" key="2">
    <source>
        <dbReference type="Proteomes" id="UP000009320"/>
    </source>
</evidence>
<name>I7IVK7_9LACO</name>
<gene>
    <name evidence="1" type="ORF">BN55_09405</name>
</gene>
<organism evidence="1 2">
    <name type="scientific">Lactobacillus hominis DSM 23910 = CRBIP 24.179</name>
    <dbReference type="NCBI Taxonomy" id="1423758"/>
    <lineage>
        <taxon>Bacteria</taxon>
        <taxon>Bacillati</taxon>
        <taxon>Bacillota</taxon>
        <taxon>Bacilli</taxon>
        <taxon>Lactobacillales</taxon>
        <taxon>Lactobacillaceae</taxon>
        <taxon>Lactobacillus</taxon>
    </lineage>
</organism>
<dbReference type="Proteomes" id="UP000009320">
    <property type="component" value="Unassembled WGS sequence"/>
</dbReference>